<reference evidence="2" key="2">
    <citation type="submission" date="2015-08" db="UniProtKB">
        <authorList>
            <consortium name="WormBaseParasite"/>
        </authorList>
    </citation>
    <scope>IDENTIFICATION</scope>
</reference>
<keyword evidence="1" id="KW-1185">Reference proteome</keyword>
<sequence>MYADLPQVFFLVSCSNFSPNGFYQHGATLPIPINDGNLYVSPPQVDFINNGGIISENVGIGPQECVSVPATINNENMYINPSQVDAMNPCTSRNAISLPRSSNSNVDNDIDLFDDISFPRSCGLNVDNNADLLDFI</sequence>
<organism evidence="1 2">
    <name type="scientific">Strongyloides venezuelensis</name>
    <name type="common">Threadworm</name>
    <dbReference type="NCBI Taxonomy" id="75913"/>
    <lineage>
        <taxon>Eukaryota</taxon>
        <taxon>Metazoa</taxon>
        <taxon>Ecdysozoa</taxon>
        <taxon>Nematoda</taxon>
        <taxon>Chromadorea</taxon>
        <taxon>Rhabditida</taxon>
        <taxon>Tylenchina</taxon>
        <taxon>Panagrolaimomorpha</taxon>
        <taxon>Strongyloidoidea</taxon>
        <taxon>Strongyloididae</taxon>
        <taxon>Strongyloides</taxon>
    </lineage>
</organism>
<accession>A0A0K0FSW9</accession>
<protein>
    <submittedName>
        <fullName evidence="2">NAC domain-containing protein</fullName>
    </submittedName>
</protein>
<dbReference type="Proteomes" id="UP000035680">
    <property type="component" value="Unassembled WGS sequence"/>
</dbReference>
<reference evidence="1" key="1">
    <citation type="submission" date="2014-07" db="EMBL/GenBank/DDBJ databases">
        <authorList>
            <person name="Martin A.A"/>
            <person name="De Silva N."/>
        </authorList>
    </citation>
    <scope>NUCLEOTIDE SEQUENCE</scope>
</reference>
<name>A0A0K0FSW9_STRVS</name>
<dbReference type="AlphaFoldDB" id="A0A0K0FSW9"/>
<evidence type="ECO:0000313" key="2">
    <source>
        <dbReference type="WBParaSite" id="SVE_1438900.1"/>
    </source>
</evidence>
<proteinExistence type="predicted"/>
<evidence type="ECO:0000313" key="1">
    <source>
        <dbReference type="Proteomes" id="UP000035680"/>
    </source>
</evidence>
<dbReference type="WBParaSite" id="SVE_1438900.1">
    <property type="protein sequence ID" value="SVE_1438900.1"/>
    <property type="gene ID" value="SVE_1438900"/>
</dbReference>